<keyword evidence="3 5" id="KW-0238">DNA-binding</keyword>
<dbReference type="Gene3D" id="1.10.150.130">
    <property type="match status" value="1"/>
</dbReference>
<evidence type="ECO:0000256" key="1">
    <source>
        <dbReference type="ARBA" id="ARBA00008857"/>
    </source>
</evidence>
<dbReference type="Proteomes" id="UP000179243">
    <property type="component" value="Unassembled WGS sequence"/>
</dbReference>
<evidence type="ECO:0000259" key="7">
    <source>
        <dbReference type="PROSITE" id="PS51900"/>
    </source>
</evidence>
<evidence type="ECO:0000259" key="6">
    <source>
        <dbReference type="PROSITE" id="PS51898"/>
    </source>
</evidence>
<evidence type="ECO:0000256" key="4">
    <source>
        <dbReference type="ARBA" id="ARBA00023172"/>
    </source>
</evidence>
<dbReference type="InterPro" id="IPR050090">
    <property type="entry name" value="Tyrosine_recombinase_XerCD"/>
</dbReference>
<keyword evidence="2" id="KW-0229">DNA integration</keyword>
<dbReference type="Pfam" id="PF13495">
    <property type="entry name" value="Phage_int_SAM_4"/>
    <property type="match status" value="1"/>
</dbReference>
<keyword evidence="4" id="KW-0233">DNA recombination</keyword>
<dbReference type="GO" id="GO:0015074">
    <property type="term" value="P:DNA integration"/>
    <property type="evidence" value="ECO:0007669"/>
    <property type="project" value="UniProtKB-KW"/>
</dbReference>
<name>A0A1F7FAF8_UNCRA</name>
<dbReference type="PROSITE" id="PS51898">
    <property type="entry name" value="TYR_RECOMBINASE"/>
    <property type="match status" value="1"/>
</dbReference>
<comment type="similarity">
    <text evidence="1">Belongs to the 'phage' integrase family.</text>
</comment>
<dbReference type="InterPro" id="IPR013762">
    <property type="entry name" value="Integrase-like_cat_sf"/>
</dbReference>
<evidence type="ECO:0000256" key="5">
    <source>
        <dbReference type="PROSITE-ProRule" id="PRU01248"/>
    </source>
</evidence>
<dbReference type="Gene3D" id="1.10.443.10">
    <property type="entry name" value="Intergrase catalytic core"/>
    <property type="match status" value="1"/>
</dbReference>
<dbReference type="InterPro" id="IPR002104">
    <property type="entry name" value="Integrase_catalytic"/>
</dbReference>
<organism evidence="8 9">
    <name type="scientific">Candidatus Raymondbacteria bacterium RIFOXYD12_FULL_49_13</name>
    <dbReference type="NCBI Taxonomy" id="1817890"/>
    <lineage>
        <taxon>Bacteria</taxon>
        <taxon>Raymondiibacteriota</taxon>
    </lineage>
</organism>
<dbReference type="PANTHER" id="PTHR30349:SF64">
    <property type="entry name" value="PROPHAGE INTEGRASE INTD-RELATED"/>
    <property type="match status" value="1"/>
</dbReference>
<comment type="caution">
    <text evidence="8">The sequence shown here is derived from an EMBL/GenBank/DDBJ whole genome shotgun (WGS) entry which is preliminary data.</text>
</comment>
<dbReference type="PANTHER" id="PTHR30349">
    <property type="entry name" value="PHAGE INTEGRASE-RELATED"/>
    <property type="match status" value="1"/>
</dbReference>
<evidence type="ECO:0000256" key="3">
    <source>
        <dbReference type="ARBA" id="ARBA00023125"/>
    </source>
</evidence>
<dbReference type="SUPFAM" id="SSF56349">
    <property type="entry name" value="DNA breaking-rejoining enzymes"/>
    <property type="match status" value="1"/>
</dbReference>
<feature type="domain" description="Core-binding (CB)" evidence="7">
    <location>
        <begin position="75"/>
        <end position="157"/>
    </location>
</feature>
<evidence type="ECO:0000256" key="2">
    <source>
        <dbReference type="ARBA" id="ARBA00022908"/>
    </source>
</evidence>
<evidence type="ECO:0000313" key="8">
    <source>
        <dbReference type="EMBL" id="OGK03601.1"/>
    </source>
</evidence>
<gene>
    <name evidence="8" type="ORF">A2519_02375</name>
</gene>
<protein>
    <recommendedName>
        <fullName evidence="10">Integrase</fullName>
    </recommendedName>
</protein>
<dbReference type="GO" id="GO:0003677">
    <property type="term" value="F:DNA binding"/>
    <property type="evidence" value="ECO:0007669"/>
    <property type="project" value="UniProtKB-UniRule"/>
</dbReference>
<dbReference type="PROSITE" id="PS51900">
    <property type="entry name" value="CB"/>
    <property type="match status" value="1"/>
</dbReference>
<accession>A0A1F7FAF8</accession>
<dbReference type="InterPro" id="IPR011010">
    <property type="entry name" value="DNA_brk_join_enz"/>
</dbReference>
<dbReference type="InterPro" id="IPR004107">
    <property type="entry name" value="Integrase_SAM-like_N"/>
</dbReference>
<dbReference type="GO" id="GO:0006310">
    <property type="term" value="P:DNA recombination"/>
    <property type="evidence" value="ECO:0007669"/>
    <property type="project" value="UniProtKB-KW"/>
</dbReference>
<reference evidence="8 9" key="1">
    <citation type="journal article" date="2016" name="Nat. Commun.">
        <title>Thousands of microbial genomes shed light on interconnected biogeochemical processes in an aquifer system.</title>
        <authorList>
            <person name="Anantharaman K."/>
            <person name="Brown C.T."/>
            <person name="Hug L.A."/>
            <person name="Sharon I."/>
            <person name="Castelle C.J."/>
            <person name="Probst A.J."/>
            <person name="Thomas B.C."/>
            <person name="Singh A."/>
            <person name="Wilkins M.J."/>
            <person name="Karaoz U."/>
            <person name="Brodie E.L."/>
            <person name="Williams K.H."/>
            <person name="Hubbard S.S."/>
            <person name="Banfield J.F."/>
        </authorList>
    </citation>
    <scope>NUCLEOTIDE SEQUENCE [LARGE SCALE GENOMIC DNA]</scope>
</reference>
<dbReference type="InterPro" id="IPR010998">
    <property type="entry name" value="Integrase_recombinase_N"/>
</dbReference>
<proteinExistence type="inferred from homology"/>
<evidence type="ECO:0000313" key="9">
    <source>
        <dbReference type="Proteomes" id="UP000179243"/>
    </source>
</evidence>
<dbReference type="InterPro" id="IPR044068">
    <property type="entry name" value="CB"/>
</dbReference>
<dbReference type="Pfam" id="PF00589">
    <property type="entry name" value="Phage_integrase"/>
    <property type="match status" value="1"/>
</dbReference>
<dbReference type="NCBIfam" id="NF040815">
    <property type="entry name" value="recomb_XerA_Arch"/>
    <property type="match status" value="1"/>
</dbReference>
<evidence type="ECO:0008006" key="10">
    <source>
        <dbReference type="Google" id="ProtNLM"/>
    </source>
</evidence>
<sequence length="362" mass="41636">MTNDQVILNTANSRIILLCPFKPEFIPLIKDIPGRRWHPEHKAWSFENTLYNRNRVLDIFARFNMSVVMDEQTGKMAEDPIIKLKRELSSRKYSTPTMDSYVFYTKELLTFAKKPPEQLTSDDVKAFIEYLVNVKQYASSTVSLGINALRFFFFYVLHKEFIYDIPNVRRDKKLPVVLNSDEVTALIAACSNIKHKLLLMVIYSAGLRVSEAVRLRPEDIDSVRNMIHVKNAKGRKDRYTLLSDAVMHLLETYIKTVQPKTWLFPSYDHETHLSVRTAQKVMEHARDKAGIKKDATVHTLRHSFATHLLDQGSDIRHIQKLLGHANLKTTAIYTHVSDTSLSAIKSPLDRFLPASDFDTQGS</sequence>
<dbReference type="EMBL" id="MFYX01000084">
    <property type="protein sequence ID" value="OGK03601.1"/>
    <property type="molecule type" value="Genomic_DNA"/>
</dbReference>
<dbReference type="AlphaFoldDB" id="A0A1F7FAF8"/>
<feature type="domain" description="Tyr recombinase" evidence="6">
    <location>
        <begin position="173"/>
        <end position="346"/>
    </location>
</feature>